<comment type="subcellular location">
    <subcellularLocation>
        <location evidence="1">Cytoplasm</location>
    </subcellularLocation>
</comment>
<dbReference type="PROSITE" id="PS51722">
    <property type="entry name" value="G_TR_2"/>
    <property type="match status" value="1"/>
</dbReference>
<dbReference type="Gene3D" id="3.40.50.300">
    <property type="entry name" value="P-loop containing nucleotide triphosphate hydrolases"/>
    <property type="match status" value="1"/>
</dbReference>
<dbReference type="GO" id="GO:0003746">
    <property type="term" value="F:translation elongation factor activity"/>
    <property type="evidence" value="ECO:0007669"/>
    <property type="project" value="InterPro"/>
</dbReference>
<evidence type="ECO:0000256" key="7">
    <source>
        <dbReference type="ARBA" id="ARBA00025526"/>
    </source>
</evidence>
<dbReference type="InterPro" id="IPR027417">
    <property type="entry name" value="P-loop_NTPase"/>
</dbReference>
<evidence type="ECO:0000313" key="11">
    <source>
        <dbReference type="Proteomes" id="UP000051096"/>
    </source>
</evidence>
<dbReference type="InterPro" id="IPR057335">
    <property type="entry name" value="Beta-barrel_SelB"/>
</dbReference>
<comment type="function">
    <text evidence="7">Translation factor necessary for the incorporation of selenocysteine into proteins. It probably replaces EF-Tu for the insertion of selenocysteine directed by the UGA codon. SelB binds GTP and GDP.</text>
</comment>
<evidence type="ECO:0000256" key="8">
    <source>
        <dbReference type="ARBA" id="ARBA00031615"/>
    </source>
</evidence>
<dbReference type="NCBIfam" id="TIGR00475">
    <property type="entry name" value="selB"/>
    <property type="match status" value="1"/>
</dbReference>
<evidence type="ECO:0000256" key="1">
    <source>
        <dbReference type="ARBA" id="ARBA00004496"/>
    </source>
</evidence>
<dbReference type="PATRIC" id="fig|1703780.3.peg.242"/>
<dbReference type="Gene3D" id="2.40.30.10">
    <property type="entry name" value="Translation factors"/>
    <property type="match status" value="1"/>
</dbReference>
<dbReference type="NCBIfam" id="TIGR00231">
    <property type="entry name" value="small_GTP"/>
    <property type="match status" value="1"/>
</dbReference>
<name>A0A0S8GFE5_UNCW3</name>
<dbReference type="InterPro" id="IPR004535">
    <property type="entry name" value="Transl_elong_SelB"/>
</dbReference>
<dbReference type="GO" id="GO:0003723">
    <property type="term" value="F:RNA binding"/>
    <property type="evidence" value="ECO:0007669"/>
    <property type="project" value="InterPro"/>
</dbReference>
<dbReference type="CDD" id="cd04171">
    <property type="entry name" value="SelB"/>
    <property type="match status" value="1"/>
</dbReference>
<dbReference type="GO" id="GO:0003924">
    <property type="term" value="F:GTPase activity"/>
    <property type="evidence" value="ECO:0007669"/>
    <property type="project" value="InterPro"/>
</dbReference>
<dbReference type="Pfam" id="PF25461">
    <property type="entry name" value="Beta-barrel_SelB"/>
    <property type="match status" value="1"/>
</dbReference>
<dbReference type="InterPro" id="IPR005225">
    <property type="entry name" value="Small_GTP-bd"/>
</dbReference>
<dbReference type="GO" id="GO:0001514">
    <property type="term" value="P:selenocysteine incorporation"/>
    <property type="evidence" value="ECO:0007669"/>
    <property type="project" value="InterPro"/>
</dbReference>
<dbReference type="Pfam" id="PF03144">
    <property type="entry name" value="GTP_EFTU_D2"/>
    <property type="match status" value="1"/>
</dbReference>
<gene>
    <name evidence="10" type="ORF">AMJ87_07575</name>
</gene>
<dbReference type="PANTHER" id="PTHR43721">
    <property type="entry name" value="ELONGATION FACTOR TU-RELATED"/>
    <property type="match status" value="1"/>
</dbReference>
<accession>A0A0S8GFE5</accession>
<protein>
    <recommendedName>
        <fullName evidence="2">Selenocysteine-specific elongation factor</fullName>
    </recommendedName>
    <alternativeName>
        <fullName evidence="8">SelB translation factor</fullName>
    </alternativeName>
</protein>
<dbReference type="EMBL" id="LJUO01000068">
    <property type="protein sequence ID" value="KPK71202.1"/>
    <property type="molecule type" value="Genomic_DNA"/>
</dbReference>
<dbReference type="Gene3D" id="1.10.10.2770">
    <property type="match status" value="1"/>
</dbReference>
<dbReference type="InterPro" id="IPR009000">
    <property type="entry name" value="Transl_B-barrel_sf"/>
</dbReference>
<evidence type="ECO:0000256" key="6">
    <source>
        <dbReference type="ARBA" id="ARBA00023134"/>
    </source>
</evidence>
<evidence type="ECO:0000256" key="4">
    <source>
        <dbReference type="ARBA" id="ARBA00022741"/>
    </source>
</evidence>
<dbReference type="InterPro" id="IPR009001">
    <property type="entry name" value="Transl_elong_EF1A/Init_IF2_C"/>
</dbReference>
<sequence>MQKVIIGTAGHVDHGKSALAQALTGVDPDRLPEEKNREMTIDLGFVFFPISDQDEAAIIDVPGHERFIKTMIAGANSVRMVLFVVAADEGVMPQTVEHLDVLKLLGIEQGIIVISKTDKVDKTYVALVEEDVRELARGSFLETAPCFHVSAATGEGIDTLKKTITEECLKMKPLPHDGIFRCPIDRIFSMKGFGAVVAGTIISGRQKKADPVEVLPLEKKARIRNLQVHNQSVAEAFAGQRTAFNLADIDLSDVSRGYELSILDYLKPTQVIDAKFALLGSATRALANNQRIRLHKGTSEVMARVILLDKENIKPGDQGYVRFKLEKPVVAERKERYVVRSYSPMRVIGGGRFLEPYVFQTRRLLRGERATYLRTLEDTHDRDLVETVILHAVHPITDEKELMRMTNLPLEVVMADTKRLLDKGTVVKMKDSSIVHATTLADLENRCLQAIEQYIKQNPLKVVMSKSELAKAVRISRPAVLDRVLEQLSNKGTVEVRTDGVRKTGVESKLSADAQKLADAIEQYVINRGFKPFRFIDITDAFPKISKGRAKNVFNYLHKNNRITEITDGTYLHNETLEQAQMKLLEHLKAQQTIRAVEYKEVLGVSRNTARDILDYFFDHGLTVREKGTHRLAE</sequence>
<dbReference type="Proteomes" id="UP000051096">
    <property type="component" value="Unassembled WGS sequence"/>
</dbReference>
<feature type="domain" description="Tr-type G" evidence="9">
    <location>
        <begin position="1"/>
        <end position="174"/>
    </location>
</feature>
<dbReference type="Pfam" id="PF00009">
    <property type="entry name" value="GTP_EFTU"/>
    <property type="match status" value="1"/>
</dbReference>
<dbReference type="CDD" id="cd03696">
    <property type="entry name" value="SelB_II"/>
    <property type="match status" value="1"/>
</dbReference>
<proteinExistence type="predicted"/>
<organism evidence="10 11">
    <name type="scientific">candidate division WOR_3 bacterium SM23_60</name>
    <dbReference type="NCBI Taxonomy" id="1703780"/>
    <lineage>
        <taxon>Bacteria</taxon>
        <taxon>Bacteria division WOR-3</taxon>
    </lineage>
</organism>
<dbReference type="InterPro" id="IPR000795">
    <property type="entry name" value="T_Tr_GTP-bd_dom"/>
</dbReference>
<dbReference type="InterPro" id="IPR036390">
    <property type="entry name" value="WH_DNA-bd_sf"/>
</dbReference>
<keyword evidence="6" id="KW-0342">GTP-binding</keyword>
<dbReference type="GO" id="GO:0005525">
    <property type="term" value="F:GTP binding"/>
    <property type="evidence" value="ECO:0007669"/>
    <property type="project" value="UniProtKB-KW"/>
</dbReference>
<keyword evidence="4" id="KW-0547">Nucleotide-binding</keyword>
<keyword evidence="5" id="KW-0648">Protein biosynthesis</keyword>
<evidence type="ECO:0000256" key="5">
    <source>
        <dbReference type="ARBA" id="ARBA00022917"/>
    </source>
</evidence>
<dbReference type="InterPro" id="IPR004161">
    <property type="entry name" value="EFTu-like_2"/>
</dbReference>
<dbReference type="InterPro" id="IPR036388">
    <property type="entry name" value="WH-like_DNA-bd_sf"/>
</dbReference>
<dbReference type="AlphaFoldDB" id="A0A0S8GFE5"/>
<dbReference type="SUPFAM" id="SSF52540">
    <property type="entry name" value="P-loop containing nucleoside triphosphate hydrolases"/>
    <property type="match status" value="1"/>
</dbReference>
<comment type="caution">
    <text evidence="10">The sequence shown here is derived from an EMBL/GenBank/DDBJ whole genome shotgun (WGS) entry which is preliminary data.</text>
</comment>
<dbReference type="InterPro" id="IPR050055">
    <property type="entry name" value="EF-Tu_GTPase"/>
</dbReference>
<evidence type="ECO:0000259" key="9">
    <source>
        <dbReference type="PROSITE" id="PS51722"/>
    </source>
</evidence>
<dbReference type="SUPFAM" id="SSF50465">
    <property type="entry name" value="EF-Tu/eEF-1alpha/eIF2-gamma C-terminal domain"/>
    <property type="match status" value="1"/>
</dbReference>
<evidence type="ECO:0000256" key="3">
    <source>
        <dbReference type="ARBA" id="ARBA00022490"/>
    </source>
</evidence>
<reference evidence="10 11" key="1">
    <citation type="journal article" date="2015" name="Microbiome">
        <title>Genomic resolution of linkages in carbon, nitrogen, and sulfur cycling among widespread estuary sediment bacteria.</title>
        <authorList>
            <person name="Baker B.J."/>
            <person name="Lazar C.S."/>
            <person name="Teske A.P."/>
            <person name="Dick G.J."/>
        </authorList>
    </citation>
    <scope>NUCLEOTIDE SEQUENCE [LARGE SCALE GENOMIC DNA]</scope>
    <source>
        <strain evidence="10">SM23_60</strain>
    </source>
</reference>
<dbReference type="SUPFAM" id="SSF50447">
    <property type="entry name" value="Translation proteins"/>
    <property type="match status" value="1"/>
</dbReference>
<keyword evidence="3" id="KW-0963">Cytoplasm</keyword>
<dbReference type="PANTHER" id="PTHR43721:SF22">
    <property type="entry name" value="ELONGATION FACTOR TU, MITOCHONDRIAL"/>
    <property type="match status" value="1"/>
</dbReference>
<dbReference type="GO" id="GO:0005829">
    <property type="term" value="C:cytosol"/>
    <property type="evidence" value="ECO:0007669"/>
    <property type="project" value="TreeGrafter"/>
</dbReference>
<dbReference type="Gene3D" id="1.10.10.10">
    <property type="entry name" value="Winged helix-like DNA-binding domain superfamily/Winged helix DNA-binding domain"/>
    <property type="match status" value="1"/>
</dbReference>
<evidence type="ECO:0000313" key="10">
    <source>
        <dbReference type="EMBL" id="KPK71202.1"/>
    </source>
</evidence>
<dbReference type="CDD" id="cd15491">
    <property type="entry name" value="selB_III"/>
    <property type="match status" value="1"/>
</dbReference>
<evidence type="ECO:0000256" key="2">
    <source>
        <dbReference type="ARBA" id="ARBA00015953"/>
    </source>
</evidence>
<dbReference type="SUPFAM" id="SSF46785">
    <property type="entry name" value="Winged helix' DNA-binding domain"/>
    <property type="match status" value="1"/>
</dbReference>